<dbReference type="Proteomes" id="UP001362999">
    <property type="component" value="Unassembled WGS sequence"/>
</dbReference>
<dbReference type="Gene3D" id="2.60.20.10">
    <property type="entry name" value="Crystallins"/>
    <property type="match status" value="1"/>
</dbReference>
<comment type="caution">
    <text evidence="2">The sequence shown here is derived from an EMBL/GenBank/DDBJ whole genome shotgun (WGS) entry which is preliminary data.</text>
</comment>
<gene>
    <name evidence="2" type="ORF">R3P38DRAFT_1553270</name>
</gene>
<organism evidence="2 3">
    <name type="scientific">Favolaschia claudopus</name>
    <dbReference type="NCBI Taxonomy" id="2862362"/>
    <lineage>
        <taxon>Eukaryota</taxon>
        <taxon>Fungi</taxon>
        <taxon>Dikarya</taxon>
        <taxon>Basidiomycota</taxon>
        <taxon>Agaricomycotina</taxon>
        <taxon>Agaricomycetes</taxon>
        <taxon>Agaricomycetidae</taxon>
        <taxon>Agaricales</taxon>
        <taxon>Marasmiineae</taxon>
        <taxon>Mycenaceae</taxon>
        <taxon>Favolaschia</taxon>
    </lineage>
</organism>
<dbReference type="AlphaFoldDB" id="A0AAW0AIF5"/>
<sequence length="122" mass="13246">MYQPFKFALLAAALVSVQASPLVARVDGNVKFCVDILGLGNCQVDAFNNGDCFDFLTSAKDFNDKVSTFQPDIGVTCTVFQDSGCSGNSLALSFPGSTDLRVQNFNDIMSSFRCDRWTFGLC</sequence>
<proteinExistence type="predicted"/>
<evidence type="ECO:0000313" key="3">
    <source>
        <dbReference type="Proteomes" id="UP001362999"/>
    </source>
</evidence>
<feature type="chain" id="PRO_5043440867" evidence="1">
    <location>
        <begin position="20"/>
        <end position="122"/>
    </location>
</feature>
<keyword evidence="3" id="KW-1185">Reference proteome</keyword>
<evidence type="ECO:0000256" key="1">
    <source>
        <dbReference type="SAM" id="SignalP"/>
    </source>
</evidence>
<keyword evidence="1" id="KW-0732">Signal</keyword>
<evidence type="ECO:0000313" key="2">
    <source>
        <dbReference type="EMBL" id="KAK7012787.1"/>
    </source>
</evidence>
<accession>A0AAW0AIF5</accession>
<dbReference type="EMBL" id="JAWWNJ010000063">
    <property type="protein sequence ID" value="KAK7012787.1"/>
    <property type="molecule type" value="Genomic_DNA"/>
</dbReference>
<feature type="signal peptide" evidence="1">
    <location>
        <begin position="1"/>
        <end position="19"/>
    </location>
</feature>
<protein>
    <submittedName>
        <fullName evidence="2">Uncharacterized protein</fullName>
    </submittedName>
</protein>
<reference evidence="2 3" key="1">
    <citation type="journal article" date="2024" name="J Genomics">
        <title>Draft genome sequencing and assembly of Favolaschia claudopus CIRM-BRFM 2984 isolated from oak limbs.</title>
        <authorList>
            <person name="Navarro D."/>
            <person name="Drula E."/>
            <person name="Chaduli D."/>
            <person name="Cazenave R."/>
            <person name="Ahrendt S."/>
            <person name="Wang J."/>
            <person name="Lipzen A."/>
            <person name="Daum C."/>
            <person name="Barry K."/>
            <person name="Grigoriev I.V."/>
            <person name="Favel A."/>
            <person name="Rosso M.N."/>
            <person name="Martin F."/>
        </authorList>
    </citation>
    <scope>NUCLEOTIDE SEQUENCE [LARGE SCALE GENOMIC DNA]</scope>
    <source>
        <strain evidence="2 3">CIRM-BRFM 2984</strain>
    </source>
</reference>
<name>A0AAW0AIF5_9AGAR</name>